<evidence type="ECO:0000256" key="1">
    <source>
        <dbReference type="ARBA" id="ARBA00023002"/>
    </source>
</evidence>
<evidence type="ECO:0000313" key="3">
    <source>
        <dbReference type="EMBL" id="GAA2993582.1"/>
    </source>
</evidence>
<dbReference type="Gene3D" id="3.20.20.100">
    <property type="entry name" value="NADP-dependent oxidoreductase domain"/>
    <property type="match status" value="1"/>
</dbReference>
<evidence type="ECO:0000313" key="4">
    <source>
        <dbReference type="Proteomes" id="UP001499930"/>
    </source>
</evidence>
<accession>A0ABN3XSS6</accession>
<dbReference type="InterPro" id="IPR023210">
    <property type="entry name" value="NADP_OxRdtase_dom"/>
</dbReference>
<gene>
    <name evidence="3" type="ORF">GCM10017559_12400</name>
</gene>
<dbReference type="Pfam" id="PF00248">
    <property type="entry name" value="Aldo_ket_red"/>
    <property type="match status" value="1"/>
</dbReference>
<organism evidence="3 4">
    <name type="scientific">Streptosporangium longisporum</name>
    <dbReference type="NCBI Taxonomy" id="46187"/>
    <lineage>
        <taxon>Bacteria</taxon>
        <taxon>Bacillati</taxon>
        <taxon>Actinomycetota</taxon>
        <taxon>Actinomycetes</taxon>
        <taxon>Streptosporangiales</taxon>
        <taxon>Streptosporangiaceae</taxon>
        <taxon>Streptosporangium</taxon>
    </lineage>
</organism>
<protein>
    <submittedName>
        <fullName evidence="3">Aldo/keto reductase</fullName>
    </submittedName>
</protein>
<evidence type="ECO:0000259" key="2">
    <source>
        <dbReference type="Pfam" id="PF00248"/>
    </source>
</evidence>
<dbReference type="PRINTS" id="PR00069">
    <property type="entry name" value="ALDKETRDTASE"/>
</dbReference>
<sequence length="230" mass="24866">MTLIDTADSYGPFVAERLIRKALHPYPDDLVIATKAGLTRQGPGQWRPVGRPEYLRQQAELSLRHLGVERIDLFQLHRIDPAVPVADQVGELALLQQEGKIRHIGLSEVGIEEVEEAGRSARIVSVQNLYNLAHRDAEPLLEYCEANGVAFIPWVPLATGRLAEAGGPLAEAAAGHGASPSQLALAWLLRRSPVMLPIPGTSTVAHLEDNVTAATVTLTDEQFEALSKGA</sequence>
<comment type="caution">
    <text evidence="3">The sequence shown here is derived from an EMBL/GenBank/DDBJ whole genome shotgun (WGS) entry which is preliminary data.</text>
</comment>
<dbReference type="PANTHER" id="PTHR43625">
    <property type="entry name" value="AFLATOXIN B1 ALDEHYDE REDUCTASE"/>
    <property type="match status" value="1"/>
</dbReference>
<keyword evidence="1" id="KW-0560">Oxidoreductase</keyword>
<dbReference type="Proteomes" id="UP001499930">
    <property type="component" value="Unassembled WGS sequence"/>
</dbReference>
<dbReference type="InterPro" id="IPR036812">
    <property type="entry name" value="NAD(P)_OxRdtase_dom_sf"/>
</dbReference>
<name>A0ABN3XSS6_9ACTN</name>
<reference evidence="3 4" key="1">
    <citation type="journal article" date="2019" name="Int. J. Syst. Evol. Microbiol.">
        <title>The Global Catalogue of Microorganisms (GCM) 10K type strain sequencing project: providing services to taxonomists for standard genome sequencing and annotation.</title>
        <authorList>
            <consortium name="The Broad Institute Genomics Platform"/>
            <consortium name="The Broad Institute Genome Sequencing Center for Infectious Disease"/>
            <person name="Wu L."/>
            <person name="Ma J."/>
        </authorList>
    </citation>
    <scope>NUCLEOTIDE SEQUENCE [LARGE SCALE GENOMIC DNA]</scope>
    <source>
        <strain evidence="3 4">JCM 3106</strain>
    </source>
</reference>
<proteinExistence type="predicted"/>
<dbReference type="CDD" id="cd19088">
    <property type="entry name" value="AKR_AKR13B1"/>
    <property type="match status" value="1"/>
</dbReference>
<dbReference type="SUPFAM" id="SSF51430">
    <property type="entry name" value="NAD(P)-linked oxidoreductase"/>
    <property type="match status" value="1"/>
</dbReference>
<dbReference type="InterPro" id="IPR050791">
    <property type="entry name" value="Aldo-Keto_reductase"/>
</dbReference>
<dbReference type="PANTHER" id="PTHR43625:SF40">
    <property type="entry name" value="ALDO-KETO REDUCTASE YAKC [NADP(+)]"/>
    <property type="match status" value="1"/>
</dbReference>
<dbReference type="EMBL" id="BAAAWD010000006">
    <property type="protein sequence ID" value="GAA2993582.1"/>
    <property type="molecule type" value="Genomic_DNA"/>
</dbReference>
<feature type="domain" description="NADP-dependent oxidoreductase" evidence="2">
    <location>
        <begin position="1"/>
        <end position="227"/>
    </location>
</feature>
<dbReference type="InterPro" id="IPR020471">
    <property type="entry name" value="AKR"/>
</dbReference>
<keyword evidence="4" id="KW-1185">Reference proteome</keyword>